<name>X1TXM9_9ZZZZ</name>
<gene>
    <name evidence="2" type="ORF">S12H4_50946</name>
</gene>
<reference evidence="2" key="1">
    <citation type="journal article" date="2014" name="Front. Microbiol.">
        <title>High frequency of phylogenetically diverse reductive dehalogenase-homologous genes in deep subseafloor sedimentary metagenomes.</title>
        <authorList>
            <person name="Kawai M."/>
            <person name="Futagami T."/>
            <person name="Toyoda A."/>
            <person name="Takaki Y."/>
            <person name="Nishi S."/>
            <person name="Hori S."/>
            <person name="Arai W."/>
            <person name="Tsubouchi T."/>
            <person name="Morono Y."/>
            <person name="Uchiyama I."/>
            <person name="Ito T."/>
            <person name="Fujiyama A."/>
            <person name="Inagaki F."/>
            <person name="Takami H."/>
        </authorList>
    </citation>
    <scope>NUCLEOTIDE SEQUENCE</scope>
    <source>
        <strain evidence="2">Expedition CK06-06</strain>
    </source>
</reference>
<dbReference type="AlphaFoldDB" id="X1TXM9"/>
<feature type="non-terminal residue" evidence="2">
    <location>
        <position position="1"/>
    </location>
</feature>
<feature type="transmembrane region" description="Helical" evidence="1">
    <location>
        <begin position="17"/>
        <end position="36"/>
    </location>
</feature>
<evidence type="ECO:0008006" key="3">
    <source>
        <dbReference type="Google" id="ProtNLM"/>
    </source>
</evidence>
<evidence type="ECO:0000256" key="1">
    <source>
        <dbReference type="SAM" id="Phobius"/>
    </source>
</evidence>
<sequence length="179" mass="20795">LLHTILWTFGLFKSGGYARYFVSIAPIIAIISIYGLNILYKFLKIPKISLPAFTALFITSSIFSMFSIQKPSLDTDHYLIKNAYHYYAKSLSTEHPLISASNYFFYLSNKDRFNYEHFPLPNLQNLQKSIHNTIVIWDSKFFAKECGISKEQILDLGYQKVKFFVSQNPFYEVAIFTKP</sequence>
<evidence type="ECO:0000313" key="2">
    <source>
        <dbReference type="EMBL" id="GAJ10083.1"/>
    </source>
</evidence>
<feature type="transmembrane region" description="Helical" evidence="1">
    <location>
        <begin position="48"/>
        <end position="68"/>
    </location>
</feature>
<keyword evidence="1" id="KW-0812">Transmembrane</keyword>
<keyword evidence="1" id="KW-1133">Transmembrane helix</keyword>
<protein>
    <recommendedName>
        <fullName evidence="3">Glycosyltransferase RgtA/B/C/D-like domain-containing protein</fullName>
    </recommendedName>
</protein>
<keyword evidence="1" id="KW-0472">Membrane</keyword>
<comment type="caution">
    <text evidence="2">The sequence shown here is derived from an EMBL/GenBank/DDBJ whole genome shotgun (WGS) entry which is preliminary data.</text>
</comment>
<proteinExistence type="predicted"/>
<dbReference type="EMBL" id="BARW01032148">
    <property type="protein sequence ID" value="GAJ10083.1"/>
    <property type="molecule type" value="Genomic_DNA"/>
</dbReference>
<accession>X1TXM9</accession>
<organism evidence="2">
    <name type="scientific">marine sediment metagenome</name>
    <dbReference type="NCBI Taxonomy" id="412755"/>
    <lineage>
        <taxon>unclassified sequences</taxon>
        <taxon>metagenomes</taxon>
        <taxon>ecological metagenomes</taxon>
    </lineage>
</organism>